<evidence type="ECO:0000256" key="5">
    <source>
        <dbReference type="SAM" id="Coils"/>
    </source>
</evidence>
<protein>
    <submittedName>
        <fullName evidence="7">Jg7694 protein</fullName>
    </submittedName>
</protein>
<evidence type="ECO:0000256" key="1">
    <source>
        <dbReference type="ARBA" id="ARBA00004555"/>
    </source>
</evidence>
<evidence type="ECO:0000313" key="8">
    <source>
        <dbReference type="Proteomes" id="UP000838756"/>
    </source>
</evidence>
<dbReference type="GO" id="GO:0007165">
    <property type="term" value="P:signal transduction"/>
    <property type="evidence" value="ECO:0007669"/>
    <property type="project" value="InterPro"/>
</dbReference>
<accession>A0A8S4RXJ5</accession>
<sequence>MAALFVQSRFAGLKIEDDDHNAIENQKSKKNKSNPPKKLDSAKKTKSSNNKPQPLSKKRKQKPVEATSEQWEMWKQKDGEIVDGNFETQMEETVPDEVITRLQFAETLEKKDKEISALKQQIISLKEELLTVKSRNKKLCNILGQGEMKDKAEILIEVERLRGMQSEMTAELASLHTDLEKERSKNADPRNKDKRHGTRKKSIRFDVSSEAILSKDSSSGTS</sequence>
<feature type="compositionally biased region" description="Basic residues" evidence="6">
    <location>
        <begin position="192"/>
        <end position="202"/>
    </location>
</feature>
<proteinExistence type="inferred from homology"/>
<reference evidence="7" key="1">
    <citation type="submission" date="2022-03" db="EMBL/GenBank/DDBJ databases">
        <authorList>
            <person name="Lindestad O."/>
        </authorList>
    </citation>
    <scope>NUCLEOTIDE SEQUENCE</scope>
</reference>
<comment type="caution">
    <text evidence="7">The sequence shown here is derived from an EMBL/GenBank/DDBJ whole genome shotgun (WGS) entry which is preliminary data.</text>
</comment>
<comment type="subcellular location">
    <subcellularLocation>
        <location evidence="1">Golgi apparatus</location>
    </subcellularLocation>
</comment>
<dbReference type="OrthoDB" id="5864420at2759"/>
<feature type="compositionally biased region" description="Basic and acidic residues" evidence="6">
    <location>
        <begin position="177"/>
        <end position="191"/>
    </location>
</feature>
<feature type="coiled-coil region" evidence="5">
    <location>
        <begin position="108"/>
        <end position="135"/>
    </location>
</feature>
<dbReference type="InterPro" id="IPR026109">
    <property type="entry name" value="GKAP1"/>
</dbReference>
<evidence type="ECO:0000256" key="6">
    <source>
        <dbReference type="SAM" id="MobiDB-lite"/>
    </source>
</evidence>
<keyword evidence="3" id="KW-0333">Golgi apparatus</keyword>
<dbReference type="GO" id="GO:0005794">
    <property type="term" value="C:Golgi apparatus"/>
    <property type="evidence" value="ECO:0007669"/>
    <property type="project" value="UniProtKB-SubCell"/>
</dbReference>
<feature type="region of interest" description="Disordered" evidence="6">
    <location>
        <begin position="1"/>
        <end position="73"/>
    </location>
</feature>
<feature type="region of interest" description="Disordered" evidence="6">
    <location>
        <begin position="175"/>
        <end position="205"/>
    </location>
</feature>
<evidence type="ECO:0000313" key="7">
    <source>
        <dbReference type="EMBL" id="CAH2242417.1"/>
    </source>
</evidence>
<organism evidence="7 8">
    <name type="scientific">Pararge aegeria aegeria</name>
    <dbReference type="NCBI Taxonomy" id="348720"/>
    <lineage>
        <taxon>Eukaryota</taxon>
        <taxon>Metazoa</taxon>
        <taxon>Ecdysozoa</taxon>
        <taxon>Arthropoda</taxon>
        <taxon>Hexapoda</taxon>
        <taxon>Insecta</taxon>
        <taxon>Pterygota</taxon>
        <taxon>Neoptera</taxon>
        <taxon>Endopterygota</taxon>
        <taxon>Lepidoptera</taxon>
        <taxon>Glossata</taxon>
        <taxon>Ditrysia</taxon>
        <taxon>Papilionoidea</taxon>
        <taxon>Nymphalidae</taxon>
        <taxon>Satyrinae</taxon>
        <taxon>Satyrini</taxon>
        <taxon>Parargina</taxon>
        <taxon>Pararge</taxon>
    </lineage>
</organism>
<name>A0A8S4RXJ5_9NEOP</name>
<evidence type="ECO:0000256" key="3">
    <source>
        <dbReference type="ARBA" id="ARBA00023034"/>
    </source>
</evidence>
<dbReference type="PANTHER" id="PTHR14899:SF0">
    <property type="entry name" value="G KINASE-ANCHORING PROTEIN 1"/>
    <property type="match status" value="1"/>
</dbReference>
<comment type="similarity">
    <text evidence="2">Belongs to the GKAP1 family.</text>
</comment>
<dbReference type="EMBL" id="CAKXAJ010025644">
    <property type="protein sequence ID" value="CAH2242417.1"/>
    <property type="molecule type" value="Genomic_DNA"/>
</dbReference>
<keyword evidence="4 5" id="KW-0175">Coiled coil</keyword>
<dbReference type="Proteomes" id="UP000838756">
    <property type="component" value="Unassembled WGS sequence"/>
</dbReference>
<gene>
    <name evidence="7" type="primary">jg7694</name>
    <name evidence="7" type="ORF">PAEG_LOCUS18738</name>
</gene>
<dbReference type="PANTHER" id="PTHR14899">
    <property type="entry name" value="G KINASE ANCHORING PROTEIN 1"/>
    <property type="match status" value="1"/>
</dbReference>
<evidence type="ECO:0000256" key="2">
    <source>
        <dbReference type="ARBA" id="ARBA00006662"/>
    </source>
</evidence>
<dbReference type="AlphaFoldDB" id="A0A8S4RXJ5"/>
<evidence type="ECO:0000256" key="4">
    <source>
        <dbReference type="ARBA" id="ARBA00023054"/>
    </source>
</evidence>
<keyword evidence="8" id="KW-1185">Reference proteome</keyword>